<feature type="domain" description="Serine aminopeptidase S33" evidence="2">
    <location>
        <begin position="98"/>
        <end position="199"/>
    </location>
</feature>
<evidence type="ECO:0000313" key="3">
    <source>
        <dbReference type="EMBL" id="RCW78616.1"/>
    </source>
</evidence>
<gene>
    <name evidence="3" type="ORF">C7476_12345</name>
</gene>
<keyword evidence="1" id="KW-0812">Transmembrane</keyword>
<dbReference type="AlphaFoldDB" id="A0A368YH26"/>
<dbReference type="InterPro" id="IPR029058">
    <property type="entry name" value="AB_hydrolase_fold"/>
</dbReference>
<evidence type="ECO:0000259" key="2">
    <source>
        <dbReference type="Pfam" id="PF12146"/>
    </source>
</evidence>
<dbReference type="Proteomes" id="UP000253324">
    <property type="component" value="Unassembled WGS sequence"/>
</dbReference>
<accession>A0A368YH26</accession>
<sequence>MIHGCLHPRPVILDFDEPAGGHAVVSTTKLLLTLSLMTAFAYVSLVGLMYLAQRVLLYPGASATLAPEHANWGENVSISTPDGETLHGLYSQGESGKPSVLFFLGNADRVGNYGFLAQPLAARGIGLLAISYRGYPGSTGSPSEHGLLTDGIAAFDWLSLRCECEIVVLGQSLGSGVAVNTAGQRPAVAVILVSAYLSVLSLAQTHYPFVPVALLLKDPFRSDLKIAKVRQPKLFIHGRHDEIIPLYSGEALYRTAPEPKQMLIYKSSGHNDVWDDRMVNDVIRFLEARNRDAT</sequence>
<proteinExistence type="predicted"/>
<keyword evidence="1" id="KW-0472">Membrane</keyword>
<reference evidence="3 4" key="1">
    <citation type="submission" date="2018-07" db="EMBL/GenBank/DDBJ databases">
        <title>Genomic Encyclopedia of Type Strains, Phase III (KMG-III): the genomes of soil and plant-associated and newly described type strains.</title>
        <authorList>
            <person name="Whitman W."/>
        </authorList>
    </citation>
    <scope>NUCLEOTIDE SEQUENCE [LARGE SCALE GENOMIC DNA]</scope>
    <source>
        <strain evidence="3 4">31-25a</strain>
    </source>
</reference>
<evidence type="ECO:0000313" key="4">
    <source>
        <dbReference type="Proteomes" id="UP000253324"/>
    </source>
</evidence>
<keyword evidence="4" id="KW-1185">Reference proteome</keyword>
<name>A0A368YH26_9HYPH</name>
<dbReference type="SUPFAM" id="SSF53474">
    <property type="entry name" value="alpha/beta-Hydrolases"/>
    <property type="match status" value="1"/>
</dbReference>
<evidence type="ECO:0000256" key="1">
    <source>
        <dbReference type="SAM" id="Phobius"/>
    </source>
</evidence>
<dbReference type="PANTHER" id="PTHR12277:SF81">
    <property type="entry name" value="PROTEIN ABHD13"/>
    <property type="match status" value="1"/>
</dbReference>
<comment type="caution">
    <text evidence="3">The sequence shown here is derived from an EMBL/GenBank/DDBJ whole genome shotgun (WGS) entry which is preliminary data.</text>
</comment>
<keyword evidence="1" id="KW-1133">Transmembrane helix</keyword>
<dbReference type="PANTHER" id="PTHR12277">
    <property type="entry name" value="ALPHA/BETA HYDROLASE DOMAIN-CONTAINING PROTEIN"/>
    <property type="match status" value="1"/>
</dbReference>
<organism evidence="3 4">
    <name type="scientific">Phyllobacterium bourgognense</name>
    <dbReference type="NCBI Taxonomy" id="314236"/>
    <lineage>
        <taxon>Bacteria</taxon>
        <taxon>Pseudomonadati</taxon>
        <taxon>Pseudomonadota</taxon>
        <taxon>Alphaproteobacteria</taxon>
        <taxon>Hyphomicrobiales</taxon>
        <taxon>Phyllobacteriaceae</taxon>
        <taxon>Phyllobacterium</taxon>
    </lineage>
</organism>
<feature type="transmembrane region" description="Helical" evidence="1">
    <location>
        <begin position="30"/>
        <end position="52"/>
    </location>
</feature>
<dbReference type="Gene3D" id="3.40.50.1820">
    <property type="entry name" value="alpha/beta hydrolase"/>
    <property type="match status" value="1"/>
</dbReference>
<dbReference type="EMBL" id="QPJM01000023">
    <property type="protein sequence ID" value="RCW78616.1"/>
    <property type="molecule type" value="Genomic_DNA"/>
</dbReference>
<protein>
    <recommendedName>
        <fullName evidence="2">Serine aminopeptidase S33 domain-containing protein</fullName>
    </recommendedName>
</protein>
<dbReference type="InterPro" id="IPR022742">
    <property type="entry name" value="Hydrolase_4"/>
</dbReference>
<dbReference type="Pfam" id="PF12146">
    <property type="entry name" value="Hydrolase_4"/>
    <property type="match status" value="1"/>
</dbReference>